<feature type="region of interest" description="Disordered" evidence="1">
    <location>
        <begin position="16"/>
        <end position="58"/>
    </location>
</feature>
<evidence type="ECO:0000256" key="2">
    <source>
        <dbReference type="SAM" id="SignalP"/>
    </source>
</evidence>
<gene>
    <name evidence="3" type="ORF">SAMN05444695_11337</name>
</gene>
<evidence type="ECO:0008006" key="5">
    <source>
        <dbReference type="Google" id="ProtNLM"/>
    </source>
</evidence>
<reference evidence="3 4" key="1">
    <citation type="submission" date="2016-10" db="EMBL/GenBank/DDBJ databases">
        <authorList>
            <person name="de Groot N.N."/>
        </authorList>
    </citation>
    <scope>NUCLEOTIDE SEQUENCE [LARGE SCALE GENOMIC DNA]</scope>
    <source>
        <strain evidence="3 4">DSM 44892</strain>
    </source>
</reference>
<dbReference type="AlphaFoldDB" id="A0A1G8PIC3"/>
<keyword evidence="4" id="KW-1185">Reference proteome</keyword>
<name>A0A1G8PIC3_9NOCA</name>
<sequence>MCLVAGAALVVAGCSGSTDEAAPTTGTTAATTTTAPATTTTTVDPTTPSAPPTTTTEAPTTTLVDLVYERNESYYFTSPDGGFQCGIIKLPNRTEAGCQGPTDPIPPRPDDCMIDWGSGVRVEDSGPGAFMCAGGLVYTSGDPEPDAVLPAGATLSKLGYTCSTTADAVTCVNDETAHGFTVAADSNETF</sequence>
<evidence type="ECO:0000313" key="4">
    <source>
        <dbReference type="Proteomes" id="UP000183263"/>
    </source>
</evidence>
<dbReference type="Pfam" id="PF20341">
    <property type="entry name" value="DUF6636"/>
    <property type="match status" value="1"/>
</dbReference>
<evidence type="ECO:0000256" key="1">
    <source>
        <dbReference type="SAM" id="MobiDB-lite"/>
    </source>
</evidence>
<evidence type="ECO:0000313" key="3">
    <source>
        <dbReference type="EMBL" id="SDI92058.1"/>
    </source>
</evidence>
<dbReference type="EMBL" id="FNDN01000013">
    <property type="protein sequence ID" value="SDI92058.1"/>
    <property type="molecule type" value="Genomic_DNA"/>
</dbReference>
<proteinExistence type="predicted"/>
<feature type="chain" id="PRO_5010303382" description="Lipoprotein" evidence="2">
    <location>
        <begin position="22"/>
        <end position="190"/>
    </location>
</feature>
<accession>A0A1G8PIC3</accession>
<dbReference type="InterPro" id="IPR046576">
    <property type="entry name" value="DUF6636"/>
</dbReference>
<protein>
    <recommendedName>
        <fullName evidence="5">Lipoprotein</fullName>
    </recommendedName>
</protein>
<keyword evidence="2" id="KW-0732">Signal</keyword>
<organism evidence="3 4">
    <name type="scientific">Rhodococcus triatomae</name>
    <dbReference type="NCBI Taxonomy" id="300028"/>
    <lineage>
        <taxon>Bacteria</taxon>
        <taxon>Bacillati</taxon>
        <taxon>Actinomycetota</taxon>
        <taxon>Actinomycetes</taxon>
        <taxon>Mycobacteriales</taxon>
        <taxon>Nocardiaceae</taxon>
        <taxon>Rhodococcus</taxon>
    </lineage>
</organism>
<feature type="signal peptide" evidence="2">
    <location>
        <begin position="1"/>
        <end position="21"/>
    </location>
</feature>
<dbReference type="Proteomes" id="UP000183263">
    <property type="component" value="Unassembled WGS sequence"/>
</dbReference>